<name>A0A5E4PFT0_9COXI</name>
<evidence type="ECO:0000313" key="7">
    <source>
        <dbReference type="EMBL" id="VVC75382.1"/>
    </source>
</evidence>
<keyword evidence="8" id="KW-1185">Reference proteome</keyword>
<dbReference type="PIRSF" id="PIRSF006276">
    <property type="entry name" value="UspA"/>
    <property type="match status" value="1"/>
</dbReference>
<evidence type="ECO:0000313" key="8">
    <source>
        <dbReference type="Proteomes" id="UP000324194"/>
    </source>
</evidence>
<keyword evidence="4 5" id="KW-0963">Cytoplasm</keyword>
<reference evidence="7 8" key="1">
    <citation type="submission" date="2019-08" db="EMBL/GenBank/DDBJ databases">
        <authorList>
            <person name="Guy L."/>
        </authorList>
    </citation>
    <scope>NUCLEOTIDE SEQUENCE [LARGE SCALE GENOMIC DNA]</scope>
    <source>
        <strain evidence="7 8">SGT-108</strain>
    </source>
</reference>
<evidence type="ECO:0000256" key="1">
    <source>
        <dbReference type="ARBA" id="ARBA00004496"/>
    </source>
</evidence>
<dbReference type="PRINTS" id="PR01438">
    <property type="entry name" value="UNVRSLSTRESS"/>
</dbReference>
<dbReference type="OrthoDB" id="9792500at2"/>
<gene>
    <name evidence="7" type="ORF">AQUSIP_06720</name>
</gene>
<dbReference type="AlphaFoldDB" id="A0A5E4PFT0"/>
<protein>
    <recommendedName>
        <fullName evidence="5">Universal stress protein</fullName>
    </recommendedName>
</protein>
<dbReference type="PANTHER" id="PTHR46268">
    <property type="entry name" value="STRESS RESPONSE PROTEIN NHAX"/>
    <property type="match status" value="1"/>
</dbReference>
<comment type="similarity">
    <text evidence="2 5">Belongs to the universal stress protein A family.</text>
</comment>
<organism evidence="7 8">
    <name type="scientific">Aquicella siphonis</name>
    <dbReference type="NCBI Taxonomy" id="254247"/>
    <lineage>
        <taxon>Bacteria</taxon>
        <taxon>Pseudomonadati</taxon>
        <taxon>Pseudomonadota</taxon>
        <taxon>Gammaproteobacteria</taxon>
        <taxon>Legionellales</taxon>
        <taxon>Coxiellaceae</taxon>
        <taxon>Aquicella</taxon>
    </lineage>
</organism>
<comment type="subunit">
    <text evidence="3">Homodimer.</text>
</comment>
<evidence type="ECO:0000256" key="5">
    <source>
        <dbReference type="PIRNR" id="PIRNR006276"/>
    </source>
</evidence>
<evidence type="ECO:0000256" key="3">
    <source>
        <dbReference type="ARBA" id="ARBA00011738"/>
    </source>
</evidence>
<dbReference type="SUPFAM" id="SSF52402">
    <property type="entry name" value="Adenine nucleotide alpha hydrolases-like"/>
    <property type="match status" value="1"/>
</dbReference>
<dbReference type="KEGG" id="asip:AQUSIP_06720"/>
<dbReference type="PANTHER" id="PTHR46268:SF23">
    <property type="entry name" value="UNIVERSAL STRESS PROTEIN A-RELATED"/>
    <property type="match status" value="1"/>
</dbReference>
<dbReference type="InterPro" id="IPR006016">
    <property type="entry name" value="UspA"/>
</dbReference>
<dbReference type="Proteomes" id="UP000324194">
    <property type="component" value="Chromosome 1"/>
</dbReference>
<accession>A0A5E4PFT0</accession>
<dbReference type="InterPro" id="IPR014729">
    <property type="entry name" value="Rossmann-like_a/b/a_fold"/>
</dbReference>
<evidence type="ECO:0000256" key="2">
    <source>
        <dbReference type="ARBA" id="ARBA00008791"/>
    </source>
</evidence>
<dbReference type="InterPro" id="IPR006015">
    <property type="entry name" value="Universal_stress_UspA"/>
</dbReference>
<comment type="function">
    <text evidence="5">Involved in stress response.</text>
</comment>
<dbReference type="Gene3D" id="3.40.50.620">
    <property type="entry name" value="HUPs"/>
    <property type="match status" value="1"/>
</dbReference>
<evidence type="ECO:0000256" key="4">
    <source>
        <dbReference type="ARBA" id="ARBA00022490"/>
    </source>
</evidence>
<comment type="subcellular location">
    <subcellularLocation>
        <location evidence="1 5">Cytoplasm</location>
    </subcellularLocation>
</comment>
<proteinExistence type="inferred from homology"/>
<evidence type="ECO:0000259" key="6">
    <source>
        <dbReference type="Pfam" id="PF00582"/>
    </source>
</evidence>
<dbReference type="Pfam" id="PF00582">
    <property type="entry name" value="Usp"/>
    <property type="match status" value="1"/>
</dbReference>
<sequence length="141" mass="16224">MYHNILFAVEFTETAHLAGKKIKKMADIFQAKLHLIHIIELPQINIFPDIPNKEKLYIDEARNRMKGIAKNLNVPISHQHIDVGNPRISIPEFIEKHHIDLLVVGHNERNGIDRILGSTTHALLERTKCEILVIPYPVKFT</sequence>
<dbReference type="EMBL" id="LR699119">
    <property type="protein sequence ID" value="VVC75382.1"/>
    <property type="molecule type" value="Genomic_DNA"/>
</dbReference>
<dbReference type="RefSeq" id="WP_148338648.1">
    <property type="nucleotide sequence ID" value="NZ_LR699119.1"/>
</dbReference>
<feature type="domain" description="UspA" evidence="6">
    <location>
        <begin position="1"/>
        <end position="135"/>
    </location>
</feature>
<dbReference type="GO" id="GO:0005737">
    <property type="term" value="C:cytoplasm"/>
    <property type="evidence" value="ECO:0007669"/>
    <property type="project" value="UniProtKB-SubCell"/>
</dbReference>